<evidence type="ECO:0000256" key="6">
    <source>
        <dbReference type="SAM" id="Phobius"/>
    </source>
</evidence>
<feature type="transmembrane region" description="Helical" evidence="6">
    <location>
        <begin position="199"/>
        <end position="218"/>
    </location>
</feature>
<dbReference type="InterPro" id="IPR001123">
    <property type="entry name" value="LeuE-type"/>
</dbReference>
<protein>
    <submittedName>
        <fullName evidence="7">Homoserine/homoserine lactone efflux protein</fullName>
    </submittedName>
</protein>
<feature type="transmembrane region" description="Helical" evidence="6">
    <location>
        <begin position="167"/>
        <end position="187"/>
    </location>
</feature>
<evidence type="ECO:0000256" key="5">
    <source>
        <dbReference type="ARBA" id="ARBA00023136"/>
    </source>
</evidence>
<dbReference type="Proteomes" id="UP000187891">
    <property type="component" value="Unassembled WGS sequence"/>
</dbReference>
<keyword evidence="5 6" id="KW-0472">Membrane</keyword>
<evidence type="ECO:0000313" key="7">
    <source>
        <dbReference type="EMBL" id="SCX27837.1"/>
    </source>
</evidence>
<dbReference type="PIRSF" id="PIRSF006324">
    <property type="entry name" value="LeuE"/>
    <property type="match status" value="1"/>
</dbReference>
<evidence type="ECO:0000256" key="3">
    <source>
        <dbReference type="ARBA" id="ARBA00022692"/>
    </source>
</evidence>
<dbReference type="PANTHER" id="PTHR30086">
    <property type="entry name" value="ARGININE EXPORTER PROTEIN ARGO"/>
    <property type="match status" value="1"/>
</dbReference>
<name>A0A1R3TSM3_9HYPH</name>
<dbReference type="PANTHER" id="PTHR30086:SF20">
    <property type="entry name" value="ARGININE EXPORTER PROTEIN ARGO-RELATED"/>
    <property type="match status" value="1"/>
</dbReference>
<dbReference type="GO" id="GO:0015171">
    <property type="term" value="F:amino acid transmembrane transporter activity"/>
    <property type="evidence" value="ECO:0007669"/>
    <property type="project" value="TreeGrafter"/>
</dbReference>
<evidence type="ECO:0000256" key="1">
    <source>
        <dbReference type="ARBA" id="ARBA00004651"/>
    </source>
</evidence>
<keyword evidence="3 6" id="KW-0812">Transmembrane</keyword>
<evidence type="ECO:0000313" key="8">
    <source>
        <dbReference type="Proteomes" id="UP000187891"/>
    </source>
</evidence>
<accession>A0A1R3TSM3</accession>
<dbReference type="AlphaFoldDB" id="A0A1R3TSM3"/>
<reference evidence="8" key="1">
    <citation type="submission" date="2016-10" db="EMBL/GenBank/DDBJ databases">
        <authorList>
            <person name="Wibberg D."/>
        </authorList>
    </citation>
    <scope>NUCLEOTIDE SEQUENCE [LARGE SCALE GENOMIC DNA]</scope>
</reference>
<keyword evidence="4 6" id="KW-1133">Transmembrane helix</keyword>
<feature type="transmembrane region" description="Helical" evidence="6">
    <location>
        <begin position="81"/>
        <end position="100"/>
    </location>
</feature>
<dbReference type="EMBL" id="FMUE01000007">
    <property type="protein sequence ID" value="SCX27837.1"/>
    <property type="molecule type" value="Genomic_DNA"/>
</dbReference>
<proteinExistence type="predicted"/>
<sequence>MAHFIIIIGDIIMPIENWLAFVAASAVMLAIPGPTILLVISYALGHGRKASSATVAGVALGDFTAMTASMLGLGALLATSAALFTVLKWVGAAYLIYLGIKLWRAPVSGESAEGSEATGKERPLKIFLHTYIVTALNPKSIIFFVAFLPQFLTPSLPFWPQVMIFEVTFLVLATCNAALYGLLASAARNSICKPKVQRIVNRTGGSLLIGAGLLTMGWKRAAG</sequence>
<keyword evidence="2" id="KW-1003">Cell membrane</keyword>
<dbReference type="STRING" id="1907666.DSM25559_3070"/>
<feature type="transmembrane region" description="Helical" evidence="6">
    <location>
        <begin position="126"/>
        <end position="147"/>
    </location>
</feature>
<organism evidence="7 8">
    <name type="scientific">Agrobacterium rosae</name>
    <dbReference type="NCBI Taxonomy" id="1972867"/>
    <lineage>
        <taxon>Bacteria</taxon>
        <taxon>Pseudomonadati</taxon>
        <taxon>Pseudomonadota</taxon>
        <taxon>Alphaproteobacteria</taxon>
        <taxon>Hyphomicrobiales</taxon>
        <taxon>Rhizobiaceae</taxon>
        <taxon>Rhizobium/Agrobacterium group</taxon>
        <taxon>Agrobacterium</taxon>
    </lineage>
</organism>
<evidence type="ECO:0000256" key="2">
    <source>
        <dbReference type="ARBA" id="ARBA00022475"/>
    </source>
</evidence>
<feature type="transmembrane region" description="Helical" evidence="6">
    <location>
        <begin position="18"/>
        <end position="43"/>
    </location>
</feature>
<gene>
    <name evidence="7" type="primary">rhtB_3</name>
    <name evidence="7" type="ORF">DSM25559_3070</name>
</gene>
<dbReference type="Pfam" id="PF01810">
    <property type="entry name" value="LysE"/>
    <property type="match status" value="1"/>
</dbReference>
<evidence type="ECO:0000256" key="4">
    <source>
        <dbReference type="ARBA" id="ARBA00022989"/>
    </source>
</evidence>
<dbReference type="GO" id="GO:0005886">
    <property type="term" value="C:plasma membrane"/>
    <property type="evidence" value="ECO:0007669"/>
    <property type="project" value="UniProtKB-SubCell"/>
</dbReference>
<comment type="subcellular location">
    <subcellularLocation>
        <location evidence="1">Cell membrane</location>
        <topology evidence="1">Multi-pass membrane protein</topology>
    </subcellularLocation>
</comment>